<protein>
    <submittedName>
        <fullName evidence="1">Uncharacterized protein</fullName>
    </submittedName>
</protein>
<dbReference type="AlphaFoldDB" id="A0A918JX48"/>
<sequence length="61" mass="7431">MPALFRNTITSLSNNFSSKHFDLVHKRIRLSIIHIVWYLIINERLELLLHNEVRFLWDLRS</sequence>
<accession>A0A918JX48</accession>
<evidence type="ECO:0000313" key="2">
    <source>
        <dbReference type="Proteomes" id="UP000601108"/>
    </source>
</evidence>
<organism evidence="1 2">
    <name type="scientific">Aquimarina muelleri</name>
    <dbReference type="NCBI Taxonomy" id="279356"/>
    <lineage>
        <taxon>Bacteria</taxon>
        <taxon>Pseudomonadati</taxon>
        <taxon>Bacteroidota</taxon>
        <taxon>Flavobacteriia</taxon>
        <taxon>Flavobacteriales</taxon>
        <taxon>Flavobacteriaceae</taxon>
        <taxon>Aquimarina</taxon>
    </lineage>
</organism>
<proteinExistence type="predicted"/>
<keyword evidence="2" id="KW-1185">Reference proteome</keyword>
<dbReference type="EMBL" id="BMWS01000021">
    <property type="protein sequence ID" value="GGX26298.1"/>
    <property type="molecule type" value="Genomic_DNA"/>
</dbReference>
<gene>
    <name evidence="1" type="ORF">GCM10007384_29320</name>
</gene>
<reference evidence="1 2" key="1">
    <citation type="journal article" date="2014" name="Int. J. Syst. Evol. Microbiol.">
        <title>Complete genome sequence of Corynebacterium casei LMG S-19264T (=DSM 44701T), isolated from a smear-ripened cheese.</title>
        <authorList>
            <consortium name="US DOE Joint Genome Institute (JGI-PGF)"/>
            <person name="Walter F."/>
            <person name="Albersmeier A."/>
            <person name="Kalinowski J."/>
            <person name="Ruckert C."/>
        </authorList>
    </citation>
    <scope>NUCLEOTIDE SEQUENCE [LARGE SCALE GENOMIC DNA]</scope>
    <source>
        <strain evidence="1 2">KCTC 12285</strain>
    </source>
</reference>
<evidence type="ECO:0000313" key="1">
    <source>
        <dbReference type="EMBL" id="GGX26298.1"/>
    </source>
</evidence>
<name>A0A918JX48_9FLAO</name>
<comment type="caution">
    <text evidence="1">The sequence shown here is derived from an EMBL/GenBank/DDBJ whole genome shotgun (WGS) entry which is preliminary data.</text>
</comment>
<dbReference type="Proteomes" id="UP000601108">
    <property type="component" value="Unassembled WGS sequence"/>
</dbReference>